<evidence type="ECO:0000313" key="2">
    <source>
        <dbReference type="EMBL" id="MCH4552447.1"/>
    </source>
</evidence>
<evidence type="ECO:0008006" key="4">
    <source>
        <dbReference type="Google" id="ProtNLM"/>
    </source>
</evidence>
<organism evidence="2 3">
    <name type="scientific">Aestuariibaculum lutulentum</name>
    <dbReference type="NCBI Taxonomy" id="2920935"/>
    <lineage>
        <taxon>Bacteria</taxon>
        <taxon>Pseudomonadati</taxon>
        <taxon>Bacteroidota</taxon>
        <taxon>Flavobacteriia</taxon>
        <taxon>Flavobacteriales</taxon>
        <taxon>Flavobacteriaceae</taxon>
    </lineage>
</organism>
<comment type="caution">
    <text evidence="2">The sequence shown here is derived from an EMBL/GenBank/DDBJ whole genome shotgun (WGS) entry which is preliminary data.</text>
</comment>
<reference evidence="2" key="1">
    <citation type="submission" date="2022-02" db="EMBL/GenBank/DDBJ databases">
        <title>Aestuariibaculum sp., a marine bacterium isolated from sediment in Guangxi.</title>
        <authorList>
            <person name="Ying J."/>
        </authorList>
    </citation>
    <scope>NUCLEOTIDE SEQUENCE</scope>
    <source>
        <strain evidence="2">L182</strain>
    </source>
</reference>
<dbReference type="Proteomes" id="UP001156141">
    <property type="component" value="Unassembled WGS sequence"/>
</dbReference>
<evidence type="ECO:0000313" key="3">
    <source>
        <dbReference type="Proteomes" id="UP001156141"/>
    </source>
</evidence>
<dbReference type="RefSeq" id="WP_240572786.1">
    <property type="nucleotide sequence ID" value="NZ_CP136709.1"/>
</dbReference>
<feature type="chain" id="PRO_5045680183" description="Sensor of ECF-type sigma factor" evidence="1">
    <location>
        <begin position="21"/>
        <end position="148"/>
    </location>
</feature>
<evidence type="ECO:0000256" key="1">
    <source>
        <dbReference type="SAM" id="SignalP"/>
    </source>
</evidence>
<protein>
    <recommendedName>
        <fullName evidence="4">Sensor of ECF-type sigma factor</fullName>
    </recommendedName>
</protein>
<feature type="signal peptide" evidence="1">
    <location>
        <begin position="1"/>
        <end position="20"/>
    </location>
</feature>
<gene>
    <name evidence="2" type="ORF">MKW35_07440</name>
</gene>
<keyword evidence="1" id="KW-0732">Signal</keyword>
<keyword evidence="3" id="KW-1185">Reference proteome</keyword>
<sequence length="148" mass="17512">MMKKLILPILFLLISVSGFAQGHDEKFKELKIPFISERLNLSPDEAEKFWPIYNDYEEVSSKIRNDIHGIQYKIKKNINDLSNEKAKELLDKLSASERKRIDVDDKLNRDLLKFLPPKKVLILKGAEKEFKKRLFDSYLEKKMKSEKR</sequence>
<dbReference type="EMBL" id="JAKVQD010000002">
    <property type="protein sequence ID" value="MCH4552447.1"/>
    <property type="molecule type" value="Genomic_DNA"/>
</dbReference>
<accession>A0ABS9RK36</accession>
<name>A0ABS9RK36_9FLAO</name>
<proteinExistence type="predicted"/>